<reference evidence="2 3" key="1">
    <citation type="journal article" date="2016" name="Mol. Biol. Evol.">
        <title>Comparative Genomics of Early-Diverging Mushroom-Forming Fungi Provides Insights into the Origins of Lignocellulose Decay Capabilities.</title>
        <authorList>
            <person name="Nagy L.G."/>
            <person name="Riley R."/>
            <person name="Tritt A."/>
            <person name="Adam C."/>
            <person name="Daum C."/>
            <person name="Floudas D."/>
            <person name="Sun H."/>
            <person name="Yadav J.S."/>
            <person name="Pangilinan J."/>
            <person name="Larsson K.H."/>
            <person name="Matsuura K."/>
            <person name="Barry K."/>
            <person name="Labutti K."/>
            <person name="Kuo R."/>
            <person name="Ohm R.A."/>
            <person name="Bhattacharya S.S."/>
            <person name="Shirouzu T."/>
            <person name="Yoshinaga Y."/>
            <person name="Martin F.M."/>
            <person name="Grigoriev I.V."/>
            <person name="Hibbett D.S."/>
        </authorList>
    </citation>
    <scope>NUCLEOTIDE SEQUENCE [LARGE SCALE GENOMIC DNA]</scope>
    <source>
        <strain evidence="2 3">TUFC12733</strain>
    </source>
</reference>
<feature type="chain" id="PRO_5007891700" description="Hydrophobic surface binding protein" evidence="1">
    <location>
        <begin position="19"/>
        <end position="181"/>
    </location>
</feature>
<gene>
    <name evidence="2" type="ORF">CALVIDRAFT_525109</name>
</gene>
<evidence type="ECO:0000313" key="3">
    <source>
        <dbReference type="Proteomes" id="UP000076738"/>
    </source>
</evidence>
<dbReference type="AlphaFoldDB" id="A0A167QU46"/>
<feature type="signal peptide" evidence="1">
    <location>
        <begin position="1"/>
        <end position="18"/>
    </location>
</feature>
<dbReference type="OrthoDB" id="3210262at2759"/>
<keyword evidence="3" id="KW-1185">Reference proteome</keyword>
<dbReference type="EMBL" id="KV417270">
    <property type="protein sequence ID" value="KZP00241.1"/>
    <property type="molecule type" value="Genomic_DNA"/>
</dbReference>
<dbReference type="Proteomes" id="UP000076738">
    <property type="component" value="Unassembled WGS sequence"/>
</dbReference>
<accession>A0A167QU46</accession>
<protein>
    <recommendedName>
        <fullName evidence="4">Hydrophobic surface binding protein</fullName>
    </recommendedName>
</protein>
<sequence>MHLLHAFFVFILLSFTRGAVLPVRSITAAQLVADINVVTKESSTLQGIISTVSASMTATMFQTVLTETSEGFQDILNGIDSCTTAMGGTAAFDDTDAVTIGTALKQNLAAQELLLTTLISQESVFAKFGTTAPIAAALSSVQGNLRTFVQVLINLIPTQAADVQAGLLALEAVLTRAIGVY</sequence>
<keyword evidence="1" id="KW-0732">Signal</keyword>
<name>A0A167QU46_CALVF</name>
<evidence type="ECO:0008006" key="4">
    <source>
        <dbReference type="Google" id="ProtNLM"/>
    </source>
</evidence>
<proteinExistence type="predicted"/>
<organism evidence="2 3">
    <name type="scientific">Calocera viscosa (strain TUFC12733)</name>
    <dbReference type="NCBI Taxonomy" id="1330018"/>
    <lineage>
        <taxon>Eukaryota</taxon>
        <taxon>Fungi</taxon>
        <taxon>Dikarya</taxon>
        <taxon>Basidiomycota</taxon>
        <taxon>Agaricomycotina</taxon>
        <taxon>Dacrymycetes</taxon>
        <taxon>Dacrymycetales</taxon>
        <taxon>Dacrymycetaceae</taxon>
        <taxon>Calocera</taxon>
    </lineage>
</organism>
<evidence type="ECO:0000256" key="1">
    <source>
        <dbReference type="SAM" id="SignalP"/>
    </source>
</evidence>
<evidence type="ECO:0000313" key="2">
    <source>
        <dbReference type="EMBL" id="KZP00241.1"/>
    </source>
</evidence>